<keyword evidence="10" id="KW-0325">Glycoprotein</keyword>
<comment type="caution">
    <text evidence="17">The sequence shown here is derived from an EMBL/GenBank/DDBJ whole genome shotgun (WGS) entry which is preliminary data.</text>
</comment>
<keyword evidence="11" id="KW-0479">Metal-binding</keyword>
<dbReference type="PROSITE" id="PS51854">
    <property type="entry name" value="CSPG"/>
    <property type="match status" value="2"/>
</dbReference>
<feature type="region of interest" description="Disordered" evidence="13">
    <location>
        <begin position="521"/>
        <end position="546"/>
    </location>
</feature>
<evidence type="ECO:0000256" key="7">
    <source>
        <dbReference type="ARBA" id="ARBA00022837"/>
    </source>
</evidence>
<dbReference type="SUPFAM" id="SSF141072">
    <property type="entry name" value="CalX-like"/>
    <property type="match status" value="1"/>
</dbReference>
<dbReference type="SMART" id="SM00034">
    <property type="entry name" value="CLECT"/>
    <property type="match status" value="1"/>
</dbReference>
<keyword evidence="5" id="KW-0732">Signal</keyword>
<evidence type="ECO:0000256" key="8">
    <source>
        <dbReference type="ARBA" id="ARBA00022989"/>
    </source>
</evidence>
<sequence length="1123" mass="123387">RFVVSNGQTSRNGSVEISVEAVDRILPSLSANRGLRVPQGTTVLLGPDRLALSDPDTPAEALTFALSQPPQYGKLLLAGSALTSGSSFTQKNIQEVEVAYQHDGGPSQIDRFGFTASDSTARGFLLDGRLQTEPVFFTVQIQPLDQRAPDVLKLLPLWKAEPLGDGRHGIFLSSRELKAQDAGGGTDEQLMFRVTRQPYFGYLENITTGGFVPRRFSQLELNKRTIVYVIDPDKPSLSDSLEFQVSDALGNTGPSHRLEFRWSSVELSLPSYFVCEEQGAVSLDIIRKGNLAESSYVTVKAEEVTATAGRDYLLSPSSLVQFDPGVSRRSWQIQILQDELEEAAEMFEVLLTSPEGAVIGGIGRAQVTIGRSGSRTGGGDASGGCRLNQSHHAHHAPVLGGREIPLDVYPQHGSIKLEKLPLGTDSLLYTRGDSIPRPSEGATGNQVRVTSNNPQVVRPSSVFHNGTAVVLTYHGMVQMQVEDDTSPSRKGRKANVRVRPAPVVGPELGVGLASELRRRTFKPGSTKGRARMEEPQEVAESSTPKPCSPDLRGLLHLNQSTNQIVHCNGVSWKRWTPTDQMASALTCPRGWTFHGGRCYILNTEKKVTWSQANRTCRERYQGTLSSVLSKADMDWLWDFGRRRPFWIAAGASAMDDQSGQSGPRRLSFAHRGLTEIPYESILAQTATLQVLDLSYNQLQEYPLASPGPDPAPPPPAGSLTRPPPEPGSVGPAAEAQHAGPGREPVHIPHQAALPAQRQHALHQQEQAQQPAPLCGGGPPEGAQPELEMNRHARGEEGRGRGPNLAGSSLEPPGAEPADLYSESPGPERVPRRVAERYILSGYRSPDYSLAECLRSAFRPTNETGNFWSHFLPLFFFSYRVLEVLGWEGAPPGRAPFFYPLWTYFLGVACLLLGSSLAHLLNAMSLVVREVCFFLDYGAIAAYTVGSSLAYFYYIHPRAGLLDRDPEPEPDWAWAWAAPRWAAFFQRFYIPAACAVAVVCVLCCSLTRQRWRRHRYLIRTLVFLLPLLVSSTPVFYRLLAGSPYVAGSASWAASAPSPAFFWRHCLWLLVSAVFNVAKLPERLAPGRFDVWGHSHHWFHCCTFLSILNQLHMIQAEVRAILLSP</sequence>
<evidence type="ECO:0000256" key="1">
    <source>
        <dbReference type="ARBA" id="ARBA00004141"/>
    </source>
</evidence>
<gene>
    <name evidence="17" type="ORF">GSTENG00009463001</name>
</gene>
<keyword evidence="6" id="KW-0677">Repeat</keyword>
<feature type="domain" description="Calx-beta" evidence="16">
    <location>
        <begin position="251"/>
        <end position="352"/>
    </location>
</feature>
<evidence type="ECO:0000256" key="3">
    <source>
        <dbReference type="ARBA" id="ARBA00007018"/>
    </source>
</evidence>
<dbReference type="Gene3D" id="2.60.40.2030">
    <property type="match status" value="1"/>
</dbReference>
<feature type="transmembrane region" description="Helical" evidence="14">
    <location>
        <begin position="932"/>
        <end position="953"/>
    </location>
</feature>
<comment type="subcellular location">
    <subcellularLocation>
        <location evidence="1">Membrane</location>
        <topology evidence="1">Multi-pass membrane protein</topology>
    </subcellularLocation>
</comment>
<keyword evidence="9 14" id="KW-0472">Membrane</keyword>
<evidence type="ECO:0000256" key="12">
    <source>
        <dbReference type="PROSITE-ProRule" id="PRU01201"/>
    </source>
</evidence>
<organism evidence="17">
    <name type="scientific">Tetraodon nigroviridis</name>
    <name type="common">Spotted green pufferfish</name>
    <name type="synonym">Chelonodon nigroviridis</name>
    <dbReference type="NCBI Taxonomy" id="99883"/>
    <lineage>
        <taxon>Eukaryota</taxon>
        <taxon>Metazoa</taxon>
        <taxon>Chordata</taxon>
        <taxon>Craniata</taxon>
        <taxon>Vertebrata</taxon>
        <taxon>Euteleostomi</taxon>
        <taxon>Actinopterygii</taxon>
        <taxon>Neopterygii</taxon>
        <taxon>Teleostei</taxon>
        <taxon>Neoteleostei</taxon>
        <taxon>Acanthomorphata</taxon>
        <taxon>Eupercaria</taxon>
        <taxon>Tetraodontiformes</taxon>
        <taxon>Tetradontoidea</taxon>
        <taxon>Tetraodontidae</taxon>
        <taxon>Tetraodon</taxon>
    </lineage>
</organism>
<dbReference type="KEGG" id="tng:GSTEN00009463G001"/>
<dbReference type="InterPro" id="IPR038081">
    <property type="entry name" value="CalX-like_sf"/>
</dbReference>
<accession>Q4T086</accession>
<feature type="region of interest" description="Disordered" evidence="13">
    <location>
        <begin position="701"/>
        <end position="828"/>
    </location>
</feature>
<feature type="binding site" evidence="11">
    <location>
        <position position="1094"/>
    </location>
    <ligand>
        <name>Zn(2+)</name>
        <dbReference type="ChEBI" id="CHEBI:29105"/>
    </ligand>
</feature>
<keyword evidence="7" id="KW-0106">Calcium</keyword>
<keyword evidence="4 14" id="KW-0812">Transmembrane</keyword>
<evidence type="ECO:0000256" key="9">
    <source>
        <dbReference type="ARBA" id="ARBA00023136"/>
    </source>
</evidence>
<name>Q4T086_TETNG</name>
<dbReference type="GO" id="GO:0007154">
    <property type="term" value="P:cell communication"/>
    <property type="evidence" value="ECO:0007669"/>
    <property type="project" value="InterPro"/>
</dbReference>
<evidence type="ECO:0000256" key="13">
    <source>
        <dbReference type="SAM" id="MobiDB-lite"/>
    </source>
</evidence>
<dbReference type="GO" id="GO:0009653">
    <property type="term" value="P:anatomical structure morphogenesis"/>
    <property type="evidence" value="ECO:0007669"/>
    <property type="project" value="TreeGrafter"/>
</dbReference>
<dbReference type="InterPro" id="IPR003644">
    <property type="entry name" value="Calx_beta"/>
</dbReference>
<feature type="binding site" evidence="11">
    <location>
        <position position="1098"/>
    </location>
    <ligand>
        <name>Zn(2+)</name>
        <dbReference type="ChEBI" id="CHEBI:29105"/>
    </ligand>
</feature>
<feature type="non-terminal residue" evidence="17">
    <location>
        <position position="1123"/>
    </location>
</feature>
<dbReference type="InterPro" id="IPR001304">
    <property type="entry name" value="C-type_lectin-like"/>
</dbReference>
<dbReference type="SUPFAM" id="SSF56436">
    <property type="entry name" value="C-type lectin-like"/>
    <property type="match status" value="1"/>
</dbReference>
<feature type="transmembrane region" description="Helical" evidence="14">
    <location>
        <begin position="1015"/>
        <end position="1038"/>
    </location>
</feature>
<dbReference type="InterPro" id="IPR039005">
    <property type="entry name" value="CSPG_rpt"/>
</dbReference>
<evidence type="ECO:0000259" key="15">
    <source>
        <dbReference type="SMART" id="SM00034"/>
    </source>
</evidence>
<dbReference type="PANTHER" id="PTHR45739">
    <property type="entry name" value="MATRIX PROTEIN, PUTATIVE-RELATED"/>
    <property type="match status" value="1"/>
</dbReference>
<feature type="binding site" evidence="11">
    <location>
        <position position="918"/>
    </location>
    <ligand>
        <name>Zn(2+)</name>
        <dbReference type="ChEBI" id="CHEBI:29105"/>
    </ligand>
</feature>
<dbReference type="PANTHER" id="PTHR45739:SF7">
    <property type="entry name" value="FRAS1-RELATED EXTRACELLULAR MATRIX PROTEIN 1"/>
    <property type="match status" value="1"/>
</dbReference>
<feature type="transmembrane region" description="Helical" evidence="14">
    <location>
        <begin position="987"/>
        <end position="1006"/>
    </location>
</feature>
<feature type="transmembrane region" description="Helical" evidence="14">
    <location>
        <begin position="900"/>
        <end position="920"/>
    </location>
</feature>
<evidence type="ECO:0000256" key="2">
    <source>
        <dbReference type="ARBA" id="ARBA00005529"/>
    </source>
</evidence>
<evidence type="ECO:0000256" key="4">
    <source>
        <dbReference type="ARBA" id="ARBA00022692"/>
    </source>
</evidence>
<evidence type="ECO:0000313" key="17">
    <source>
        <dbReference type="EMBL" id="CAF93696.1"/>
    </source>
</evidence>
<dbReference type="OrthoDB" id="430044at2759"/>
<dbReference type="SMART" id="SM00237">
    <property type="entry name" value="Calx_beta"/>
    <property type="match status" value="1"/>
</dbReference>
<feature type="compositionally biased region" description="Pro residues" evidence="13">
    <location>
        <begin position="705"/>
        <end position="726"/>
    </location>
</feature>
<dbReference type="GO" id="GO:0046872">
    <property type="term" value="F:metal ion binding"/>
    <property type="evidence" value="ECO:0007669"/>
    <property type="project" value="UniProtKB-KW"/>
</dbReference>
<evidence type="ECO:0000256" key="11">
    <source>
        <dbReference type="PIRSR" id="PIRSR604254-1"/>
    </source>
</evidence>
<dbReference type="InterPro" id="IPR051561">
    <property type="entry name" value="FRAS1_ECM"/>
</dbReference>
<evidence type="ECO:0000256" key="5">
    <source>
        <dbReference type="ARBA" id="ARBA00022729"/>
    </source>
</evidence>
<dbReference type="Pfam" id="PF16184">
    <property type="entry name" value="Cadherin_3"/>
    <property type="match status" value="2"/>
</dbReference>
<dbReference type="InterPro" id="IPR016187">
    <property type="entry name" value="CTDL_fold"/>
</dbReference>
<evidence type="ECO:0000259" key="16">
    <source>
        <dbReference type="SMART" id="SM00237"/>
    </source>
</evidence>
<proteinExistence type="inferred from homology"/>
<feature type="compositionally biased region" description="Basic and acidic residues" evidence="13">
    <location>
        <begin position="787"/>
        <end position="799"/>
    </location>
</feature>
<feature type="repeat" description="CSPG" evidence="12">
    <location>
        <begin position="148"/>
        <end position="246"/>
    </location>
</feature>
<dbReference type="Gene3D" id="3.10.100.10">
    <property type="entry name" value="Mannose-Binding Protein A, subunit A"/>
    <property type="match status" value="1"/>
</dbReference>
<evidence type="ECO:0000256" key="6">
    <source>
        <dbReference type="ARBA" id="ARBA00022737"/>
    </source>
</evidence>
<dbReference type="Pfam" id="PF03160">
    <property type="entry name" value="Calx-beta"/>
    <property type="match status" value="1"/>
</dbReference>
<feature type="non-terminal residue" evidence="17">
    <location>
        <position position="1"/>
    </location>
</feature>
<feature type="repeat" description="CSPG" evidence="12">
    <location>
        <begin position="26"/>
        <end position="117"/>
    </location>
</feature>
<dbReference type="GO" id="GO:0016020">
    <property type="term" value="C:membrane"/>
    <property type="evidence" value="ECO:0007669"/>
    <property type="project" value="UniProtKB-SubCell"/>
</dbReference>
<dbReference type="EMBL" id="CAAE01011289">
    <property type="protein sequence ID" value="CAF93696.1"/>
    <property type="molecule type" value="Genomic_DNA"/>
</dbReference>
<feature type="compositionally biased region" description="Low complexity" evidence="13">
    <location>
        <begin position="755"/>
        <end position="773"/>
    </location>
</feature>
<reference evidence="17" key="2">
    <citation type="submission" date="2004-02" db="EMBL/GenBank/DDBJ databases">
        <authorList>
            <consortium name="Genoscope"/>
            <consortium name="Whitehead Institute Centre for Genome Research"/>
        </authorList>
    </citation>
    <scope>NUCLEOTIDE SEQUENCE</scope>
</reference>
<reference evidence="17" key="1">
    <citation type="journal article" date="2004" name="Nature">
        <title>Genome duplication in the teleost fish Tetraodon nigroviridis reveals the early vertebrate proto-karyotype.</title>
        <authorList>
            <person name="Jaillon O."/>
            <person name="Aury J.-M."/>
            <person name="Brunet F."/>
            <person name="Petit J.-L."/>
            <person name="Stange-Thomann N."/>
            <person name="Mauceli E."/>
            <person name="Bouneau L."/>
            <person name="Fischer C."/>
            <person name="Ozouf-Costaz C."/>
            <person name="Bernot A."/>
            <person name="Nicaud S."/>
            <person name="Jaffe D."/>
            <person name="Fisher S."/>
            <person name="Lutfalla G."/>
            <person name="Dossat C."/>
            <person name="Segurens B."/>
            <person name="Dasilva C."/>
            <person name="Salanoubat M."/>
            <person name="Levy M."/>
            <person name="Boudet N."/>
            <person name="Castellano S."/>
            <person name="Anthouard V."/>
            <person name="Jubin C."/>
            <person name="Castelli V."/>
            <person name="Katinka M."/>
            <person name="Vacherie B."/>
            <person name="Biemont C."/>
            <person name="Skalli Z."/>
            <person name="Cattolico L."/>
            <person name="Poulain J."/>
            <person name="De Berardinis V."/>
            <person name="Cruaud C."/>
            <person name="Duprat S."/>
            <person name="Brottier P."/>
            <person name="Coutanceau J.-P."/>
            <person name="Gouzy J."/>
            <person name="Parra G."/>
            <person name="Lardier G."/>
            <person name="Chapple C."/>
            <person name="McKernan K.J."/>
            <person name="McEwan P."/>
            <person name="Bosak S."/>
            <person name="Kellis M."/>
            <person name="Volff J.-N."/>
            <person name="Guigo R."/>
            <person name="Zody M.C."/>
            <person name="Mesirov J."/>
            <person name="Lindblad-Toh K."/>
            <person name="Birren B."/>
            <person name="Nusbaum C."/>
            <person name="Kahn D."/>
            <person name="Robinson-Rechavi M."/>
            <person name="Laudet V."/>
            <person name="Schachter V."/>
            <person name="Quetier F."/>
            <person name="Saurin W."/>
            <person name="Scarpelli C."/>
            <person name="Wincker P."/>
            <person name="Lander E.S."/>
            <person name="Weissenbach J."/>
            <person name="Roest Crollius H."/>
        </authorList>
    </citation>
    <scope>NUCLEOTIDE SEQUENCE [LARGE SCALE GENOMIC DNA]</scope>
</reference>
<dbReference type="InterPro" id="IPR004254">
    <property type="entry name" value="AdipoR/HlyIII-related"/>
</dbReference>
<comment type="similarity">
    <text evidence="2">Belongs to the FRAS1 family.</text>
</comment>
<evidence type="ECO:0000256" key="14">
    <source>
        <dbReference type="SAM" id="Phobius"/>
    </source>
</evidence>
<comment type="similarity">
    <text evidence="3">Belongs to the ADIPOR family.</text>
</comment>
<protein>
    <submittedName>
        <fullName evidence="17">(spotted green pufferfish) hypothetical protein</fullName>
    </submittedName>
</protein>
<evidence type="ECO:0000256" key="10">
    <source>
        <dbReference type="ARBA" id="ARBA00023180"/>
    </source>
</evidence>
<keyword evidence="11" id="KW-0862">Zinc</keyword>
<dbReference type="AlphaFoldDB" id="Q4T086"/>
<dbReference type="InterPro" id="IPR016186">
    <property type="entry name" value="C-type_lectin-like/link_sf"/>
</dbReference>
<feature type="transmembrane region" description="Helical" evidence="14">
    <location>
        <begin position="1058"/>
        <end position="1076"/>
    </location>
</feature>
<feature type="domain" description="C-type lectin" evidence="15">
    <location>
        <begin position="587"/>
        <end position="700"/>
    </location>
</feature>
<keyword evidence="8 14" id="KW-1133">Transmembrane helix</keyword>
<dbReference type="Pfam" id="PF03006">
    <property type="entry name" value="HlyIII"/>
    <property type="match status" value="1"/>
</dbReference>